<name>A0A2N7RXH6_9MICC</name>
<evidence type="ECO:0000313" key="4">
    <source>
        <dbReference type="Proteomes" id="UP000235739"/>
    </source>
</evidence>
<dbReference type="RefSeq" id="WP_013350591.1">
    <property type="nucleotide sequence ID" value="NZ_JABUYH010000010.1"/>
</dbReference>
<dbReference type="InterPro" id="IPR008599">
    <property type="entry name" value="Diacid_rec"/>
</dbReference>
<dbReference type="PANTHER" id="PTHR33744:SF15">
    <property type="entry name" value="CARBOHYDRATE DIACID REGULATOR"/>
    <property type="match status" value="1"/>
</dbReference>
<accession>A0A2N7RXH6</accession>
<dbReference type="InterPro" id="IPR042070">
    <property type="entry name" value="PucR_C-HTH_sf"/>
</dbReference>
<evidence type="ECO:0000313" key="3">
    <source>
        <dbReference type="EMBL" id="PMQ18589.1"/>
    </source>
</evidence>
<dbReference type="Proteomes" id="UP000235739">
    <property type="component" value="Unassembled WGS sequence"/>
</dbReference>
<dbReference type="AlphaFoldDB" id="A0A2N7RXH6"/>
<evidence type="ECO:0000259" key="1">
    <source>
        <dbReference type="Pfam" id="PF05651"/>
    </source>
</evidence>
<comment type="caution">
    <text evidence="3">The sequence shown here is derived from an EMBL/GenBank/DDBJ whole genome shotgun (WGS) entry which is preliminary data.</text>
</comment>
<dbReference type="Pfam" id="PF13556">
    <property type="entry name" value="HTH_30"/>
    <property type="match status" value="1"/>
</dbReference>
<organism evidence="3 4">
    <name type="scientific">Glutamicibacter arilaitensis</name>
    <dbReference type="NCBI Taxonomy" id="256701"/>
    <lineage>
        <taxon>Bacteria</taxon>
        <taxon>Bacillati</taxon>
        <taxon>Actinomycetota</taxon>
        <taxon>Actinomycetes</taxon>
        <taxon>Micrococcales</taxon>
        <taxon>Micrococcaceae</taxon>
        <taxon>Glutamicibacter</taxon>
    </lineage>
</organism>
<dbReference type="SUPFAM" id="SSF103190">
    <property type="entry name" value="Sensory domain-like"/>
    <property type="match status" value="1"/>
</dbReference>
<dbReference type="EMBL" id="PNQX01000005">
    <property type="protein sequence ID" value="PMQ18589.1"/>
    <property type="molecule type" value="Genomic_DNA"/>
</dbReference>
<proteinExistence type="predicted"/>
<dbReference type="GeneID" id="303186837"/>
<feature type="domain" description="Putative sugar diacid recognition" evidence="1">
    <location>
        <begin position="10"/>
        <end position="138"/>
    </location>
</feature>
<dbReference type="Gene3D" id="1.10.10.2840">
    <property type="entry name" value="PucR C-terminal helix-turn-helix domain"/>
    <property type="match status" value="1"/>
</dbReference>
<sequence>MNQKEQPRLASALAQKVVDTIAPTINRNVNIMNAHGVIIASTDAARIGTRHEGSAEAISRNGIIRVSLADGSAGMQPGVNVPLTLNGQLCGVVGVTGVPHEVEPLAGLIALTVQLLFAQDYEHSRSARRETEARDIISALIAGRVAPEVIDRSLAANGLRGPKRIEAWLPRSSENPLLEEPAKEHHRTSWISLSGAYWRICTAQGPAFAAELMDGERFLVSMPVEKAADLMAETEALRVLLGYPALVPRKAQRRMWSREIAVAIARTPARSLEHAAAPAQQLNEEQAKTLLVVSTAASMSQAAKDLHIHRNTLVQRLERISQVSGVDIRHSSESLKVQHAIYARVALGQLHIF</sequence>
<dbReference type="Pfam" id="PF05651">
    <property type="entry name" value="Diacid_rec"/>
    <property type="match status" value="1"/>
</dbReference>
<dbReference type="InterPro" id="IPR029151">
    <property type="entry name" value="Sensor-like_sf"/>
</dbReference>
<reference evidence="3 4" key="1">
    <citation type="journal article" date="2017" name="Elife">
        <title>Extensive horizontal gene transfer in cheese-associated bacteria.</title>
        <authorList>
            <person name="Bonham K.S."/>
            <person name="Wolfe B.E."/>
            <person name="Dutton R.J."/>
        </authorList>
    </citation>
    <scope>NUCLEOTIDE SEQUENCE [LARGE SCALE GENOMIC DNA]</scope>
    <source>
        <strain evidence="3 4">JB182</strain>
    </source>
</reference>
<protein>
    <submittedName>
        <fullName evidence="3">Sugar diacid recognition family protein</fullName>
    </submittedName>
</protein>
<dbReference type="PANTHER" id="PTHR33744">
    <property type="entry name" value="CARBOHYDRATE DIACID REGULATOR"/>
    <property type="match status" value="1"/>
</dbReference>
<dbReference type="InterPro" id="IPR025736">
    <property type="entry name" value="PucR_C-HTH_dom"/>
</dbReference>
<feature type="domain" description="PucR C-terminal helix-turn-helix" evidence="2">
    <location>
        <begin position="295"/>
        <end position="341"/>
    </location>
</feature>
<dbReference type="InterPro" id="IPR051448">
    <property type="entry name" value="CdaR-like_regulators"/>
</dbReference>
<evidence type="ECO:0000259" key="2">
    <source>
        <dbReference type="Pfam" id="PF13556"/>
    </source>
</evidence>
<gene>
    <name evidence="3" type="ORF">CIK84_18715</name>
</gene>
<dbReference type="OMA" id="AYWRICT"/>